<comment type="caution">
    <text evidence="1">The sequence shown here is derived from an EMBL/GenBank/DDBJ whole genome shotgun (WGS) entry which is preliminary data.</text>
</comment>
<evidence type="ECO:0000313" key="2">
    <source>
        <dbReference type="Proteomes" id="UP000638353"/>
    </source>
</evidence>
<organism evidence="1 2">
    <name type="scientific">Streptomyces finlayi</name>
    <dbReference type="NCBI Taxonomy" id="67296"/>
    <lineage>
        <taxon>Bacteria</taxon>
        <taxon>Bacillati</taxon>
        <taxon>Actinomycetota</taxon>
        <taxon>Actinomycetes</taxon>
        <taxon>Kitasatosporales</taxon>
        <taxon>Streptomycetaceae</taxon>
        <taxon>Streptomyces</taxon>
    </lineage>
</organism>
<evidence type="ECO:0000313" key="1">
    <source>
        <dbReference type="EMBL" id="GHD15843.1"/>
    </source>
</evidence>
<protein>
    <submittedName>
        <fullName evidence="1">Uncharacterized protein</fullName>
    </submittedName>
</protein>
<proteinExistence type="predicted"/>
<reference evidence="1" key="1">
    <citation type="journal article" date="2014" name="Int. J. Syst. Evol. Microbiol.">
        <title>Complete genome sequence of Corynebacterium casei LMG S-19264T (=DSM 44701T), isolated from a smear-ripened cheese.</title>
        <authorList>
            <consortium name="US DOE Joint Genome Institute (JGI-PGF)"/>
            <person name="Walter F."/>
            <person name="Albersmeier A."/>
            <person name="Kalinowski J."/>
            <person name="Ruckert C."/>
        </authorList>
    </citation>
    <scope>NUCLEOTIDE SEQUENCE</scope>
    <source>
        <strain evidence="1">JCM 4637</strain>
    </source>
</reference>
<accession>A0A918X6Q4</accession>
<dbReference type="EMBL" id="BMVC01000024">
    <property type="protein sequence ID" value="GHD15843.1"/>
    <property type="molecule type" value="Genomic_DNA"/>
</dbReference>
<sequence>MILNLDVPGPEADWMDAPTTACANPNPALQTSMWWYVSGLFREVAALAPSLEAMAGRLKLTIERGWEDLGGVDVAMIQIRGVHFALHRLQDSAMTDTIVSVLRETEDDQAALDVLLSALGIGRDAVTYDASSA</sequence>
<dbReference type="Proteomes" id="UP000638353">
    <property type="component" value="Unassembled WGS sequence"/>
</dbReference>
<reference evidence="1" key="2">
    <citation type="submission" date="2020-09" db="EMBL/GenBank/DDBJ databases">
        <authorList>
            <person name="Sun Q."/>
            <person name="Ohkuma M."/>
        </authorList>
    </citation>
    <scope>NUCLEOTIDE SEQUENCE</scope>
    <source>
        <strain evidence="1">JCM 4637</strain>
    </source>
</reference>
<name>A0A918X6Q4_9ACTN</name>
<gene>
    <name evidence="1" type="ORF">GCM10010334_76280</name>
</gene>
<dbReference type="AlphaFoldDB" id="A0A918X6Q4"/>